<accession>A0ABW1TSM4</accession>
<comment type="caution">
    <text evidence="6">The sequence shown here is derived from an EMBL/GenBank/DDBJ whole genome shotgun (WGS) entry which is preliminary data.</text>
</comment>
<gene>
    <name evidence="6" type="ORF">ACFQND_04765</name>
</gene>
<comment type="similarity">
    <text evidence="1">Belongs to the LysR transcriptional regulatory family.</text>
</comment>
<evidence type="ECO:0000256" key="2">
    <source>
        <dbReference type="ARBA" id="ARBA00023015"/>
    </source>
</evidence>
<evidence type="ECO:0000313" key="6">
    <source>
        <dbReference type="EMBL" id="MFC6280539.1"/>
    </source>
</evidence>
<dbReference type="InterPro" id="IPR005119">
    <property type="entry name" value="LysR_subst-bd"/>
</dbReference>
<dbReference type="InterPro" id="IPR000847">
    <property type="entry name" value="LysR_HTH_N"/>
</dbReference>
<dbReference type="Pfam" id="PF03466">
    <property type="entry name" value="LysR_substrate"/>
    <property type="match status" value="1"/>
</dbReference>
<proteinExistence type="inferred from homology"/>
<name>A0ABW1TSM4_9BURK</name>
<keyword evidence="2" id="KW-0805">Transcription regulation</keyword>
<dbReference type="CDD" id="cd05466">
    <property type="entry name" value="PBP2_LTTR_substrate"/>
    <property type="match status" value="1"/>
</dbReference>
<dbReference type="Proteomes" id="UP001596270">
    <property type="component" value="Unassembled WGS sequence"/>
</dbReference>
<evidence type="ECO:0000256" key="3">
    <source>
        <dbReference type="ARBA" id="ARBA00023125"/>
    </source>
</evidence>
<reference evidence="7" key="1">
    <citation type="journal article" date="2019" name="Int. J. Syst. Evol. Microbiol.">
        <title>The Global Catalogue of Microorganisms (GCM) 10K type strain sequencing project: providing services to taxonomists for standard genome sequencing and annotation.</title>
        <authorList>
            <consortium name="The Broad Institute Genomics Platform"/>
            <consortium name="The Broad Institute Genome Sequencing Center for Infectious Disease"/>
            <person name="Wu L."/>
            <person name="Ma J."/>
        </authorList>
    </citation>
    <scope>NUCLEOTIDE SEQUENCE [LARGE SCALE GENOMIC DNA]</scope>
    <source>
        <strain evidence="7">CCUG 39402</strain>
    </source>
</reference>
<sequence length="310" mass="33684">MRHSPEALTAFAEAATLGSFSAAARKLGKSQSTVSSAIANLEIDLGLTLFDRSSRKPTLTEPGRVLLGKVQDILAASDRLDRAASQLGGGLEPKLSVVWSDTYQSDRFEDILGTFEQRFPDLEFECLIAEHGDLVSLVQTGRAQIGVVGAQDCYPPDIGAATIAEQSEITLFVAAKHALAHMKDITPDVLANFRELRLATYLEQPDQAVPAARRAWSAPSYLMLLEMAVLGFGWAAIPRWMVTRFALGKLHELDARGWPRRVPVDAVWSRQRPLGRAGTWLLQEMLAAPVKADLQGESGPGPGKMCATSY</sequence>
<dbReference type="Gene3D" id="3.40.190.290">
    <property type="match status" value="1"/>
</dbReference>
<dbReference type="Pfam" id="PF00126">
    <property type="entry name" value="HTH_1"/>
    <property type="match status" value="1"/>
</dbReference>
<protein>
    <submittedName>
        <fullName evidence="6">LysR family transcriptional regulator</fullName>
    </submittedName>
</protein>
<feature type="domain" description="HTH lysR-type" evidence="5">
    <location>
        <begin position="1"/>
        <end position="60"/>
    </location>
</feature>
<dbReference type="PANTHER" id="PTHR30126:SF91">
    <property type="entry name" value="LYSR FAMILY TRANSCRIPTIONAL REGULATOR"/>
    <property type="match status" value="1"/>
</dbReference>
<dbReference type="InterPro" id="IPR036388">
    <property type="entry name" value="WH-like_DNA-bd_sf"/>
</dbReference>
<dbReference type="PANTHER" id="PTHR30126">
    <property type="entry name" value="HTH-TYPE TRANSCRIPTIONAL REGULATOR"/>
    <property type="match status" value="1"/>
</dbReference>
<keyword evidence="3" id="KW-0238">DNA-binding</keyword>
<organism evidence="6 7">
    <name type="scientific">Polaromonas aquatica</name>
    <dbReference type="NCBI Taxonomy" id="332657"/>
    <lineage>
        <taxon>Bacteria</taxon>
        <taxon>Pseudomonadati</taxon>
        <taxon>Pseudomonadota</taxon>
        <taxon>Betaproteobacteria</taxon>
        <taxon>Burkholderiales</taxon>
        <taxon>Comamonadaceae</taxon>
        <taxon>Polaromonas</taxon>
    </lineage>
</organism>
<dbReference type="Gene3D" id="1.10.10.10">
    <property type="entry name" value="Winged helix-like DNA-binding domain superfamily/Winged helix DNA-binding domain"/>
    <property type="match status" value="1"/>
</dbReference>
<evidence type="ECO:0000256" key="4">
    <source>
        <dbReference type="ARBA" id="ARBA00023163"/>
    </source>
</evidence>
<dbReference type="SUPFAM" id="SSF53850">
    <property type="entry name" value="Periplasmic binding protein-like II"/>
    <property type="match status" value="1"/>
</dbReference>
<dbReference type="PROSITE" id="PS50931">
    <property type="entry name" value="HTH_LYSR"/>
    <property type="match status" value="1"/>
</dbReference>
<dbReference type="PRINTS" id="PR00039">
    <property type="entry name" value="HTHLYSR"/>
</dbReference>
<keyword evidence="4" id="KW-0804">Transcription</keyword>
<dbReference type="EMBL" id="JBHSRS010000013">
    <property type="protein sequence ID" value="MFC6280539.1"/>
    <property type="molecule type" value="Genomic_DNA"/>
</dbReference>
<dbReference type="InterPro" id="IPR036390">
    <property type="entry name" value="WH_DNA-bd_sf"/>
</dbReference>
<evidence type="ECO:0000313" key="7">
    <source>
        <dbReference type="Proteomes" id="UP001596270"/>
    </source>
</evidence>
<dbReference type="RefSeq" id="WP_371437818.1">
    <property type="nucleotide sequence ID" value="NZ_JBHSRS010000013.1"/>
</dbReference>
<evidence type="ECO:0000259" key="5">
    <source>
        <dbReference type="PROSITE" id="PS50931"/>
    </source>
</evidence>
<keyword evidence="7" id="KW-1185">Reference proteome</keyword>
<dbReference type="SUPFAM" id="SSF46785">
    <property type="entry name" value="Winged helix' DNA-binding domain"/>
    <property type="match status" value="1"/>
</dbReference>
<evidence type="ECO:0000256" key="1">
    <source>
        <dbReference type="ARBA" id="ARBA00009437"/>
    </source>
</evidence>